<evidence type="ECO:0000256" key="1">
    <source>
        <dbReference type="ARBA" id="ARBA00005422"/>
    </source>
</evidence>
<evidence type="ECO:0000256" key="4">
    <source>
        <dbReference type="HAMAP-Rule" id="MF_00604"/>
    </source>
</evidence>
<organism evidence="7">
    <name type="scientific">uncultured archaeon Rifle_16ft_4_minimus_37913</name>
    <dbReference type="NCBI Taxonomy" id="1665152"/>
    <lineage>
        <taxon>Archaea</taxon>
        <taxon>environmental samples</taxon>
    </lineage>
</organism>
<accession>A0A0H4T9W9</accession>
<dbReference type="InterPro" id="IPR001950">
    <property type="entry name" value="SUI1"/>
</dbReference>
<evidence type="ECO:0000256" key="5">
    <source>
        <dbReference type="PIRNR" id="PIRNR037511"/>
    </source>
</evidence>
<proteinExistence type="inferred from homology"/>
<dbReference type="CDD" id="cd11567">
    <property type="entry name" value="YciH_like"/>
    <property type="match status" value="1"/>
</dbReference>
<sequence>MEICPKCGLPKQACVCEQIVKGSQRIRITTDKKRYGKIVTLVTGFESGIDMKKITKSLKNGLACGGTYRENTIELQGDHRKKIKELLVRIGFDEELIED</sequence>
<evidence type="ECO:0000259" key="6">
    <source>
        <dbReference type="PROSITE" id="PS50296"/>
    </source>
</evidence>
<dbReference type="GO" id="GO:0006417">
    <property type="term" value="P:regulation of translation"/>
    <property type="evidence" value="ECO:0007669"/>
    <property type="project" value="UniProtKB-UniRule"/>
</dbReference>
<dbReference type="PIRSF" id="PIRSF037511">
    <property type="entry name" value="Transl_init_SUI1_pro"/>
    <property type="match status" value="1"/>
</dbReference>
<evidence type="ECO:0000256" key="3">
    <source>
        <dbReference type="ARBA" id="ARBA00022917"/>
    </source>
</evidence>
<keyword evidence="7" id="KW-0396">Initiation factor</keyword>
<dbReference type="NCBIfam" id="NF002096">
    <property type="entry name" value="PRK00939.1"/>
    <property type="match status" value="1"/>
</dbReference>
<dbReference type="SUPFAM" id="SSF55159">
    <property type="entry name" value="eIF1-like"/>
    <property type="match status" value="1"/>
</dbReference>
<name>A0A0H4T9W9_9ARCH</name>
<dbReference type="PANTHER" id="PTHR12789">
    <property type="entry name" value="DENSITY-REGULATED PROTEIN HOMOLOG"/>
    <property type="match status" value="1"/>
</dbReference>
<dbReference type="PROSITE" id="PS50296">
    <property type="entry name" value="SUI1"/>
    <property type="match status" value="1"/>
</dbReference>
<evidence type="ECO:0000313" key="7">
    <source>
        <dbReference type="EMBL" id="AKQ03277.1"/>
    </source>
</evidence>
<dbReference type="GO" id="GO:0003729">
    <property type="term" value="F:mRNA binding"/>
    <property type="evidence" value="ECO:0007669"/>
    <property type="project" value="TreeGrafter"/>
</dbReference>
<dbReference type="GO" id="GO:0003743">
    <property type="term" value="F:translation initiation factor activity"/>
    <property type="evidence" value="ECO:0007669"/>
    <property type="project" value="UniProtKB-UniRule"/>
</dbReference>
<keyword evidence="3 4" id="KW-0648">Protein biosynthesis</keyword>
<dbReference type="InterPro" id="IPR022851">
    <property type="entry name" value="SUI1_arc"/>
</dbReference>
<comment type="similarity">
    <text evidence="1 4 5">Belongs to the SUI1 family.</text>
</comment>
<dbReference type="InterPro" id="IPR036877">
    <property type="entry name" value="SUI1_dom_sf"/>
</dbReference>
<reference evidence="7" key="1">
    <citation type="journal article" date="2015" name="ISME J.">
        <title>Aquifer environment selects for microbial species cohorts in sediment and groundwater.</title>
        <authorList>
            <person name="Hug L.A."/>
            <person name="Thomas B.C."/>
            <person name="Brown C.T."/>
            <person name="Frischkorn K.R."/>
            <person name="Williams K.H."/>
            <person name="Tringe S.G."/>
            <person name="Banfield J.F."/>
        </authorList>
    </citation>
    <scope>NUCLEOTIDE SEQUENCE</scope>
</reference>
<dbReference type="InterPro" id="IPR005872">
    <property type="entry name" value="SUI1_arc_bac"/>
</dbReference>
<keyword evidence="2 4" id="KW-0810">Translation regulation</keyword>
<protein>
    <recommendedName>
        <fullName evidence="4 5">Protein translation factor SUI1 homolog</fullName>
    </recommendedName>
</protein>
<dbReference type="PANTHER" id="PTHR12789:SF0">
    <property type="entry name" value="DENSITY-REGULATED PROTEIN"/>
    <property type="match status" value="1"/>
</dbReference>
<dbReference type="AlphaFoldDB" id="A0A0H4T9W9"/>
<dbReference type="GO" id="GO:0001731">
    <property type="term" value="P:formation of translation preinitiation complex"/>
    <property type="evidence" value="ECO:0007669"/>
    <property type="project" value="UniProtKB-UniRule"/>
</dbReference>
<dbReference type="Pfam" id="PF01253">
    <property type="entry name" value="SUI1"/>
    <property type="match status" value="1"/>
</dbReference>
<dbReference type="HAMAP" id="MF_00604">
    <property type="entry name" value="SUI1"/>
    <property type="match status" value="1"/>
</dbReference>
<feature type="domain" description="SUI1" evidence="6">
    <location>
        <begin position="26"/>
        <end position="91"/>
    </location>
</feature>
<dbReference type="GO" id="GO:0002188">
    <property type="term" value="P:translation reinitiation"/>
    <property type="evidence" value="ECO:0007669"/>
    <property type="project" value="UniProtKB-UniRule"/>
</dbReference>
<evidence type="ECO:0000256" key="2">
    <source>
        <dbReference type="ARBA" id="ARBA00022845"/>
    </source>
</evidence>
<dbReference type="InterPro" id="IPR050318">
    <property type="entry name" value="DENR/SUI1_TIF"/>
</dbReference>
<dbReference type="EMBL" id="KT007010">
    <property type="protein sequence ID" value="AKQ03277.1"/>
    <property type="molecule type" value="Genomic_DNA"/>
</dbReference>
<dbReference type="Gene3D" id="3.30.780.10">
    <property type="entry name" value="SUI1-like domain"/>
    <property type="match status" value="1"/>
</dbReference>